<dbReference type="InterPro" id="IPR011990">
    <property type="entry name" value="TPR-like_helical_dom_sf"/>
</dbReference>
<accession>A0A1I3I8D5</accession>
<dbReference type="STRING" id="1576369.SAMN05421753_10910"/>
<evidence type="ECO:0008006" key="3">
    <source>
        <dbReference type="Google" id="ProtNLM"/>
    </source>
</evidence>
<dbReference type="EMBL" id="FOQD01000009">
    <property type="protein sequence ID" value="SFI44107.1"/>
    <property type="molecule type" value="Genomic_DNA"/>
</dbReference>
<evidence type="ECO:0000313" key="2">
    <source>
        <dbReference type="Proteomes" id="UP000199518"/>
    </source>
</evidence>
<organism evidence="1 2">
    <name type="scientific">Planctomicrobium piriforme</name>
    <dbReference type="NCBI Taxonomy" id="1576369"/>
    <lineage>
        <taxon>Bacteria</taxon>
        <taxon>Pseudomonadati</taxon>
        <taxon>Planctomycetota</taxon>
        <taxon>Planctomycetia</taxon>
        <taxon>Planctomycetales</taxon>
        <taxon>Planctomycetaceae</taxon>
        <taxon>Planctomicrobium</taxon>
    </lineage>
</organism>
<sequence>MIACGTLHTKSKNALKQGELFSHRSRVENSIGQVFEPMKIASLLSVSAAVLFVAASSVHAADLDTVFRRGDTKGFSGQLTTISKTEVVVTQKVGNKEEHIPANEISKVEFQGEPPMLNLARGNEAAGRLQEAMAGYQEAIAAGGSDNVKAEVNFLLARTLAKLAQSDPTKAAAAIEKLNGLTNSNRDHYRYYPVQQLLAETALLVHDHVTAESAFDRLSQAPWLDYQMAGKNGTARTLIDQKKVAEAKAIFDELAAAKAASPTEKNAQLEAMLGQAECLQMQNEVGLATEVLQKVVNLATAEDPRVLAQTYLQLGNAYLTDGQKNKDALLAFLHVDVIPTLAAQADLHAEALYQLSKLWPAVGQPARGAEASAKLQQEYPESEWAKKLAAGQ</sequence>
<evidence type="ECO:0000313" key="1">
    <source>
        <dbReference type="EMBL" id="SFI44107.1"/>
    </source>
</evidence>
<gene>
    <name evidence="1" type="ORF">SAMN05421753_10910</name>
</gene>
<dbReference type="Gene3D" id="1.25.40.10">
    <property type="entry name" value="Tetratricopeptide repeat domain"/>
    <property type="match status" value="1"/>
</dbReference>
<dbReference type="Proteomes" id="UP000199518">
    <property type="component" value="Unassembled WGS sequence"/>
</dbReference>
<name>A0A1I3I8D5_9PLAN</name>
<reference evidence="2" key="1">
    <citation type="submission" date="2016-10" db="EMBL/GenBank/DDBJ databases">
        <authorList>
            <person name="Varghese N."/>
            <person name="Submissions S."/>
        </authorList>
    </citation>
    <scope>NUCLEOTIDE SEQUENCE [LARGE SCALE GENOMIC DNA]</scope>
    <source>
        <strain evidence="2">DSM 26348</strain>
    </source>
</reference>
<protein>
    <recommendedName>
        <fullName evidence="3">Tetratricopeptide repeat-containing protein</fullName>
    </recommendedName>
</protein>
<proteinExistence type="predicted"/>
<keyword evidence="2" id="KW-1185">Reference proteome</keyword>
<dbReference type="AlphaFoldDB" id="A0A1I3I8D5"/>